<evidence type="ECO:0000313" key="24">
    <source>
        <dbReference type="Proteomes" id="UP000558015"/>
    </source>
</evidence>
<dbReference type="EMBL" id="JACDUJ010000001">
    <property type="protein sequence ID" value="MBA2847613.1"/>
    <property type="molecule type" value="Genomic_DNA"/>
</dbReference>
<dbReference type="GO" id="GO:0005840">
    <property type="term" value="C:ribosome"/>
    <property type="evidence" value="ECO:0007669"/>
    <property type="project" value="UniProtKB-KW"/>
</dbReference>
<dbReference type="Proteomes" id="UP000522365">
    <property type="component" value="Unassembled WGS sequence"/>
</dbReference>
<evidence type="ECO:0000313" key="6">
    <source>
        <dbReference type="EMBL" id="AVB76509.1"/>
    </source>
</evidence>
<evidence type="ECO:0000313" key="29">
    <source>
        <dbReference type="Proteomes" id="UP000571751"/>
    </source>
</evidence>
<dbReference type="GeneID" id="10983292"/>
<reference evidence="22 24" key="3">
    <citation type="submission" date="2020-07" db="EMBL/GenBank/DDBJ databases">
        <title>Genomic Encyclopedia of Type Strains, Phase IV (KMG-V): Genome sequencing to study the core and pangenomes of soil and plant-associated prokaryotes.</title>
        <authorList>
            <person name="Whitman W."/>
        </authorList>
    </citation>
    <scope>NUCLEOTIDE SEQUENCE [LARGE SCALE GENOMIC DNA]</scope>
    <source>
        <strain evidence="9 26">A1</strain>
        <strain evidence="7 25">A4</strain>
        <strain evidence="8 30">A5</strain>
        <strain evidence="16 23">C11</strain>
        <strain evidence="11 24">C12</strain>
        <strain evidence="13 27">C13</strain>
        <strain evidence="14 29">C14</strain>
        <strain evidence="12 28">C9</strain>
        <strain evidence="17 32">D1</strain>
        <strain evidence="15 31">DSM 7078</strain>
        <strain evidence="19">RC</strain>
        <strain evidence="10 22">S1</strain>
    </source>
</reference>
<dbReference type="GO" id="GO:0003735">
    <property type="term" value="F:structural constituent of ribosome"/>
    <property type="evidence" value="ECO:0007669"/>
    <property type="project" value="InterPro"/>
</dbReference>
<dbReference type="EMBL" id="JACDUP010000001">
    <property type="protein sequence ID" value="MBA2867856.1"/>
    <property type="molecule type" value="Genomic_DNA"/>
</dbReference>
<dbReference type="Proteomes" id="UP000742560">
    <property type="component" value="Unassembled WGS sequence"/>
</dbReference>
<dbReference type="EMBL" id="CP026606">
    <property type="protein sequence ID" value="AVB76509.1"/>
    <property type="molecule type" value="Genomic_DNA"/>
</dbReference>
<evidence type="ECO:0000313" key="31">
    <source>
        <dbReference type="Proteomes" id="UP000584706"/>
    </source>
</evidence>
<dbReference type="Proteomes" id="UP000563838">
    <property type="component" value="Unassembled WGS sequence"/>
</dbReference>
<name>A0A2L1CB09_METMI</name>
<feature type="binding site" evidence="5">
    <location>
        <position position="38"/>
    </location>
    <ligand>
        <name>Zn(2+)</name>
        <dbReference type="ChEBI" id="CHEBI:29105"/>
    </ligand>
</feature>
<dbReference type="EMBL" id="JACDUH010000001">
    <property type="protein sequence ID" value="MBA2849884.1"/>
    <property type="molecule type" value="Genomic_DNA"/>
</dbReference>
<dbReference type="Proteomes" id="UP000590564">
    <property type="component" value="Unassembled WGS sequence"/>
</dbReference>
<dbReference type="EMBL" id="JAGINF010000003">
    <property type="protein sequence ID" value="MBP2219495.1"/>
    <property type="molecule type" value="Genomic_DNA"/>
</dbReference>
<feature type="binding site" evidence="5">
    <location>
        <position position="35"/>
    </location>
    <ligand>
        <name>Zn(2+)</name>
        <dbReference type="ChEBI" id="CHEBI:29105"/>
    </ligand>
</feature>
<evidence type="ECO:0000256" key="1">
    <source>
        <dbReference type="ARBA" id="ARBA00010919"/>
    </source>
</evidence>
<evidence type="ECO:0000313" key="20">
    <source>
        <dbReference type="EMBL" id="MBP2219495.1"/>
    </source>
</evidence>
<evidence type="ECO:0000313" key="21">
    <source>
        <dbReference type="Proteomes" id="UP000239462"/>
    </source>
</evidence>
<evidence type="ECO:0000313" key="22">
    <source>
        <dbReference type="Proteomes" id="UP000522365"/>
    </source>
</evidence>
<dbReference type="Proteomes" id="UP000558015">
    <property type="component" value="Unassembled WGS sequence"/>
</dbReference>
<evidence type="ECO:0000313" key="13">
    <source>
        <dbReference type="EMBL" id="MBA2863015.1"/>
    </source>
</evidence>
<comment type="subunit">
    <text evidence="5">Part of the 30S ribosomal subunit.</text>
</comment>
<dbReference type="Proteomes" id="UP000564425">
    <property type="component" value="Unassembled WGS sequence"/>
</dbReference>
<reference evidence="18" key="4">
    <citation type="submission" date="2020-07" db="EMBL/GenBank/DDBJ databases">
        <title>Severe corrosion of carbon steel in oil field produced water can be linked to methanogenic archaea containing a special type of NiFe hydrogenase.</title>
        <authorList>
            <person name="Lahme S."/>
            <person name="Mand J."/>
            <person name="Longwell J."/>
            <person name="Smith R."/>
            <person name="Enning D."/>
        </authorList>
    </citation>
    <scope>NUCLEOTIDE SEQUENCE</scope>
    <source>
        <strain evidence="18">MIC098Bin5</strain>
    </source>
</reference>
<reference evidence="20" key="5">
    <citation type="submission" date="2021-03" db="EMBL/GenBank/DDBJ databases">
        <title>Genomic Encyclopedia of Type Strains, Phase IV (KMG-IV): sequencing the most valuable type-strain genomes for metagenomic binning, comparative biology and taxonomic classification.</title>
        <authorList>
            <person name="Goeker M."/>
        </authorList>
    </citation>
    <scope>NUCLEOTIDE SEQUENCE</scope>
    <source>
        <strain evidence="20">DSM 2771</strain>
    </source>
</reference>
<dbReference type="Proteomes" id="UP000722095">
    <property type="component" value="Unassembled WGS sequence"/>
</dbReference>
<evidence type="ECO:0000313" key="9">
    <source>
        <dbReference type="EMBL" id="MBA2849884.1"/>
    </source>
</evidence>
<keyword evidence="2 5" id="KW-0862">Zinc</keyword>
<gene>
    <name evidence="5" type="primary">rps27e</name>
    <name evidence="18" type="ORF">H0S71_05330</name>
    <name evidence="19" type="ORF">HNP85_001424</name>
    <name evidence="9" type="ORF">HNP86_000015</name>
    <name evidence="7" type="ORF">HNP87_000015</name>
    <name evidence="8" type="ORF">HNP88_001797</name>
    <name evidence="10" type="ORF">HNP89_000015</name>
    <name evidence="12" type="ORF">HNP91_000015</name>
    <name evidence="16" type="ORF">HNP92_000852</name>
    <name evidence="11" type="ORF">HNP93_000015</name>
    <name evidence="13" type="ORF">HNP94_000015</name>
    <name evidence="14" type="ORF">HNP95_000015</name>
    <name evidence="17" type="ORF">HNP96_001001</name>
    <name evidence="15" type="ORF">HNP97_000955</name>
    <name evidence="20" type="ORF">J2745_000988</name>
    <name evidence="6" type="ORF">MMJJ_11210</name>
</gene>
<accession>A0A2L1CB09</accession>
<feature type="zinc finger region" description="C4-type" evidence="5">
    <location>
        <begin position="16"/>
        <end position="38"/>
    </location>
</feature>
<dbReference type="KEGG" id="mmad:MMJJ_11210"/>
<evidence type="ECO:0000313" key="11">
    <source>
        <dbReference type="EMBL" id="MBA2857314.1"/>
    </source>
</evidence>
<proteinExistence type="inferred from homology"/>
<evidence type="ECO:0000313" key="18">
    <source>
        <dbReference type="EMBL" id="MBG0769304.1"/>
    </source>
</evidence>
<dbReference type="EMBL" id="JACDUI010000001">
    <property type="protein sequence ID" value="MBA2839503.1"/>
    <property type="molecule type" value="Genomic_DNA"/>
</dbReference>
<dbReference type="Gene3D" id="2.20.25.100">
    <property type="entry name" value="Zn-binding ribosomal proteins"/>
    <property type="match status" value="1"/>
</dbReference>
<evidence type="ECO:0000256" key="4">
    <source>
        <dbReference type="ARBA" id="ARBA00023274"/>
    </source>
</evidence>
<dbReference type="Proteomes" id="UP000239462">
    <property type="component" value="Chromosome"/>
</dbReference>
<keyword evidence="4 5" id="KW-0687">Ribonucleoprotein</keyword>
<evidence type="ECO:0000256" key="5">
    <source>
        <dbReference type="HAMAP-Rule" id="MF_00371"/>
    </source>
</evidence>
<dbReference type="EMBL" id="JACDUK010000001">
    <property type="protein sequence ID" value="MBA2852078.1"/>
    <property type="molecule type" value="Genomic_DNA"/>
</dbReference>
<dbReference type="Proteomes" id="UP000571751">
    <property type="component" value="Unassembled WGS sequence"/>
</dbReference>
<keyword evidence="5" id="KW-0479">Metal-binding</keyword>
<feature type="binding site" evidence="5">
    <location>
        <position position="16"/>
    </location>
    <ligand>
        <name>Zn(2+)</name>
        <dbReference type="ChEBI" id="CHEBI:29105"/>
    </ligand>
</feature>
<evidence type="ECO:0000313" key="32">
    <source>
        <dbReference type="Proteomes" id="UP000590564"/>
    </source>
</evidence>
<evidence type="ECO:0000313" key="27">
    <source>
        <dbReference type="Proteomes" id="UP000567099"/>
    </source>
</evidence>
<dbReference type="SUPFAM" id="SSF57829">
    <property type="entry name" value="Zn-binding ribosomal proteins"/>
    <property type="match status" value="1"/>
</dbReference>
<evidence type="ECO:0000313" key="17">
    <source>
        <dbReference type="EMBL" id="MBB6496980.1"/>
    </source>
</evidence>
<dbReference type="GO" id="GO:0006412">
    <property type="term" value="P:translation"/>
    <property type="evidence" value="ECO:0007669"/>
    <property type="project" value="UniProtKB-UniRule"/>
</dbReference>
<reference evidence="6" key="2">
    <citation type="submission" date="2018-02" db="EMBL/GenBank/DDBJ databases">
        <title>Complete genome sequence of the Methanococcus maripaludis type strain JJ (DSM 2067), a model for selenoprotein synthesis in Archaea.</title>
        <authorList>
            <person name="Poehlein A."/>
            <person name="Heym D."/>
            <person name="Quitzke V."/>
            <person name="Fersch J."/>
            <person name="Daniel R."/>
            <person name="Rother M."/>
        </authorList>
    </citation>
    <scope>NUCLEOTIDE SEQUENCE [LARGE SCALE GENOMIC DNA]</scope>
    <source>
        <strain evidence="6">DSM 2067</strain>
    </source>
</reference>
<reference evidence="21" key="1">
    <citation type="journal article" date="2018" name="Genome Announc.">
        <title>Complete Genome Sequence of the Methanococcus maripaludis Type Strain JJ (DSM 2067), a Model for Selenoprotein Synthesis in Archaea.</title>
        <authorList>
            <person name="Poehlein A."/>
            <person name="Heym D."/>
            <person name="Quitzke V."/>
            <person name="Fersch J."/>
            <person name="Daniel R."/>
            <person name="Rother M."/>
        </authorList>
    </citation>
    <scope>NUCLEOTIDE SEQUENCE [LARGE SCALE GENOMIC DNA]</scope>
    <source>
        <strain evidence="21">DSM 2067</strain>
    </source>
</reference>
<evidence type="ECO:0000313" key="30">
    <source>
        <dbReference type="Proteomes" id="UP000571854"/>
    </source>
</evidence>
<feature type="binding site" evidence="5">
    <location>
        <position position="19"/>
    </location>
    <ligand>
        <name>Zn(2+)</name>
        <dbReference type="ChEBI" id="CHEBI:29105"/>
    </ligand>
</feature>
<evidence type="ECO:0000313" key="7">
    <source>
        <dbReference type="EMBL" id="MBA2839503.1"/>
    </source>
</evidence>
<dbReference type="RefSeq" id="WP_011171652.1">
    <property type="nucleotide sequence ID" value="NZ_BAAABJ010000001.1"/>
</dbReference>
<evidence type="ECO:0000313" key="26">
    <source>
        <dbReference type="Proteomes" id="UP000564425"/>
    </source>
</evidence>
<dbReference type="EMBL" id="JACDUN010000001">
    <property type="protein sequence ID" value="MBA2857314.1"/>
    <property type="molecule type" value="Genomic_DNA"/>
</dbReference>
<evidence type="ECO:0000256" key="2">
    <source>
        <dbReference type="ARBA" id="ARBA00022833"/>
    </source>
</evidence>
<comment type="cofactor">
    <cofactor evidence="5">
        <name>Zn(2+)</name>
        <dbReference type="ChEBI" id="CHEBI:29105"/>
    </cofactor>
    <text evidence="5">Binds 1 zinc ion per subunit.</text>
</comment>
<evidence type="ECO:0000313" key="14">
    <source>
        <dbReference type="EMBL" id="MBA2867856.1"/>
    </source>
</evidence>
<dbReference type="EMBL" id="JACHED010000001">
    <property type="protein sequence ID" value="MBB6496980.1"/>
    <property type="molecule type" value="Genomic_DNA"/>
</dbReference>
<dbReference type="EMBL" id="JACDUO010000001">
    <property type="protein sequence ID" value="MBA2863015.1"/>
    <property type="molecule type" value="Genomic_DNA"/>
</dbReference>
<evidence type="ECO:0000313" key="10">
    <source>
        <dbReference type="EMBL" id="MBA2852078.1"/>
    </source>
</evidence>
<organism evidence="6 21">
    <name type="scientific">Methanococcus maripaludis</name>
    <name type="common">Methanococcus deltae</name>
    <dbReference type="NCBI Taxonomy" id="39152"/>
    <lineage>
        <taxon>Archaea</taxon>
        <taxon>Methanobacteriati</taxon>
        <taxon>Methanobacteriota</taxon>
        <taxon>Methanomada group</taxon>
        <taxon>Methanococci</taxon>
        <taxon>Methanococcales</taxon>
        <taxon>Methanococcaceae</taxon>
        <taxon>Methanococcus</taxon>
    </lineage>
</organism>
<evidence type="ECO:0000313" key="23">
    <source>
        <dbReference type="Proteomes" id="UP000536195"/>
    </source>
</evidence>
<dbReference type="Pfam" id="PF01667">
    <property type="entry name" value="Ribosomal_S27e"/>
    <property type="match status" value="1"/>
</dbReference>
<dbReference type="Proteomes" id="UP000536195">
    <property type="component" value="Unassembled WGS sequence"/>
</dbReference>
<dbReference type="Proteomes" id="UP000584706">
    <property type="component" value="Unassembled WGS sequence"/>
</dbReference>
<dbReference type="EMBL" id="JACHIQ010000001">
    <property type="protein sequence ID" value="MBB6067465.1"/>
    <property type="molecule type" value="Genomic_DNA"/>
</dbReference>
<keyword evidence="5" id="KW-0863">Zinc-finger</keyword>
<dbReference type="Proteomes" id="UP000571854">
    <property type="component" value="Unassembled WGS sequence"/>
</dbReference>
<dbReference type="HAMAP" id="MF_00371">
    <property type="entry name" value="Ribosomal_eS27"/>
    <property type="match status" value="1"/>
</dbReference>
<keyword evidence="3 5" id="KW-0689">Ribosomal protein</keyword>
<dbReference type="EMBL" id="JAFBBC010000001">
    <property type="protein sequence ID" value="MBM7409752.1"/>
    <property type="molecule type" value="Genomic_DNA"/>
</dbReference>
<dbReference type="Proteomes" id="UP000567099">
    <property type="component" value="Unassembled WGS sequence"/>
</dbReference>
<protein>
    <recommendedName>
        <fullName evidence="5">Small ribosomal subunit protein eS27</fullName>
    </recommendedName>
</protein>
<dbReference type="EMBL" id="JACDUM010000001">
    <property type="protein sequence ID" value="MBA2859220.1"/>
    <property type="molecule type" value="Genomic_DNA"/>
</dbReference>
<dbReference type="GO" id="GO:1990904">
    <property type="term" value="C:ribonucleoprotein complex"/>
    <property type="evidence" value="ECO:0007669"/>
    <property type="project" value="UniProtKB-KW"/>
</dbReference>
<dbReference type="InterPro" id="IPR000592">
    <property type="entry name" value="Ribosomal_eS27"/>
</dbReference>
<evidence type="ECO:0000313" key="12">
    <source>
        <dbReference type="EMBL" id="MBA2859220.1"/>
    </source>
</evidence>
<dbReference type="EMBL" id="JACCQJ010000001">
    <property type="protein sequence ID" value="MBG0769304.1"/>
    <property type="molecule type" value="Genomic_DNA"/>
</dbReference>
<evidence type="ECO:0000313" key="28">
    <source>
        <dbReference type="Proteomes" id="UP000568063"/>
    </source>
</evidence>
<evidence type="ECO:0000256" key="3">
    <source>
        <dbReference type="ARBA" id="ARBA00022980"/>
    </source>
</evidence>
<dbReference type="NCBIfam" id="NF001629">
    <property type="entry name" value="PRK00415.1"/>
    <property type="match status" value="1"/>
</dbReference>
<evidence type="ECO:0000313" key="25">
    <source>
        <dbReference type="Proteomes" id="UP000563838"/>
    </source>
</evidence>
<evidence type="ECO:0000313" key="16">
    <source>
        <dbReference type="EMBL" id="MBB6401567.1"/>
    </source>
</evidence>
<evidence type="ECO:0000313" key="15">
    <source>
        <dbReference type="EMBL" id="MBB6067465.1"/>
    </source>
</evidence>
<dbReference type="OMA" id="DCENEQV"/>
<dbReference type="InterPro" id="IPR011332">
    <property type="entry name" value="Ribosomal_zn-bd"/>
</dbReference>
<dbReference type="EMBL" id="JACHEC010000001">
    <property type="protein sequence ID" value="MBB6401567.1"/>
    <property type="molecule type" value="Genomic_DNA"/>
</dbReference>
<dbReference type="InterPro" id="IPR023407">
    <property type="entry name" value="Ribosomal_eS27_Zn-bd_dom_sf"/>
</dbReference>
<dbReference type="GO" id="GO:0008270">
    <property type="term" value="F:zinc ion binding"/>
    <property type="evidence" value="ECO:0007669"/>
    <property type="project" value="UniProtKB-UniRule"/>
</dbReference>
<dbReference type="Proteomes" id="UP000714405">
    <property type="component" value="Unassembled WGS sequence"/>
</dbReference>
<sequence length="61" mass="6609">MQLISKPKSRFLKVQCTDCNNEQVIFGCPSTEVKCAACGKIIAEPKASKGAIKAKILEVLQ</sequence>
<comment type="similarity">
    <text evidence="1 5">Belongs to the eukaryotic ribosomal protein eS27 family.</text>
</comment>
<evidence type="ECO:0000313" key="19">
    <source>
        <dbReference type="EMBL" id="MBM7409752.1"/>
    </source>
</evidence>
<evidence type="ECO:0000313" key="8">
    <source>
        <dbReference type="EMBL" id="MBA2847613.1"/>
    </source>
</evidence>
<dbReference type="AlphaFoldDB" id="A0A2L1CB09"/>
<dbReference type="Proteomes" id="UP000568063">
    <property type="component" value="Unassembled WGS sequence"/>
</dbReference>